<organism evidence="3 4">
    <name type="scientific">Candidatus Carsonella ruddii</name>
    <name type="common">Diaphorina cf. continua</name>
    <dbReference type="NCBI Taxonomy" id="2661587"/>
    <lineage>
        <taxon>Bacteria</taxon>
        <taxon>Pseudomonadati</taxon>
        <taxon>Pseudomonadota</taxon>
        <taxon>Gammaproteobacteria</taxon>
        <taxon>Oceanospirillales</taxon>
        <taxon>Halomonadaceae</taxon>
        <taxon>Zymobacter group</taxon>
        <taxon>Candidatus Carsonella</taxon>
    </lineage>
</organism>
<dbReference type="PROSITE" id="PS51883">
    <property type="entry name" value="OBG"/>
    <property type="match status" value="1"/>
</dbReference>
<keyword evidence="4" id="KW-1185">Reference proteome</keyword>
<dbReference type="InterPro" id="IPR006169">
    <property type="entry name" value="GTP1_OBG_dom"/>
</dbReference>
<dbReference type="Pfam" id="PF01018">
    <property type="entry name" value="GTP1_OBG"/>
    <property type="match status" value="1"/>
</dbReference>
<evidence type="ECO:0000313" key="4">
    <source>
        <dbReference type="Proteomes" id="UP000595596"/>
    </source>
</evidence>
<feature type="transmembrane region" description="Helical" evidence="1">
    <location>
        <begin position="137"/>
        <end position="154"/>
    </location>
</feature>
<evidence type="ECO:0000313" key="3">
    <source>
        <dbReference type="EMBL" id="BCG49370.1"/>
    </source>
</evidence>
<feature type="transmembrane region" description="Helical" evidence="1">
    <location>
        <begin position="226"/>
        <end position="245"/>
    </location>
</feature>
<dbReference type="AlphaFoldDB" id="A0A7R7AAW9"/>
<dbReference type="GO" id="GO:0003924">
    <property type="term" value="F:GTPase activity"/>
    <property type="evidence" value="ECO:0007669"/>
    <property type="project" value="InterPro"/>
</dbReference>
<dbReference type="Proteomes" id="UP000595596">
    <property type="component" value="Chromosome"/>
</dbReference>
<dbReference type="PANTHER" id="PTHR11702">
    <property type="entry name" value="DEVELOPMENTALLY REGULATED GTP-BINDING PROTEIN-RELATED"/>
    <property type="match status" value="1"/>
</dbReference>
<evidence type="ECO:0000259" key="2">
    <source>
        <dbReference type="PROSITE" id="PS51883"/>
    </source>
</evidence>
<dbReference type="GO" id="GO:0042254">
    <property type="term" value="P:ribosome biogenesis"/>
    <property type="evidence" value="ECO:0007669"/>
    <property type="project" value="UniProtKB-UniRule"/>
</dbReference>
<keyword evidence="1" id="KW-0812">Transmembrane</keyword>
<gene>
    <name evidence="3" type="primary">obg</name>
    <name evidence="3" type="ORF">CRDco_1450</name>
</gene>
<dbReference type="EMBL" id="AP023214">
    <property type="protein sequence ID" value="BCG49370.1"/>
    <property type="molecule type" value="Genomic_DNA"/>
</dbReference>
<dbReference type="KEGG" id="crr:CRDco_1450"/>
<dbReference type="Gene3D" id="2.70.210.12">
    <property type="entry name" value="GTP1/OBG domain"/>
    <property type="match status" value="1"/>
</dbReference>
<keyword evidence="1" id="KW-1133">Transmembrane helix</keyword>
<protein>
    <submittedName>
        <fullName evidence="3">GTPase</fullName>
    </submittedName>
</protein>
<reference evidence="3 4" key="1">
    <citation type="journal article" date="2020" name="Genome Biol. Evol.">
        <title>Comparative Genomics Underlines Multiple Roles of Profftella, an Obligate Symbiont of Psyllids: Providing Toxins, Vitamins, and Carotenoids.</title>
        <authorList>
            <person name="Nakabachi A."/>
            <person name="Piel J."/>
            <person name="Malenovsky I."/>
            <person name="Hirose Y."/>
        </authorList>
    </citation>
    <scope>NUCLEOTIDE SEQUENCE [LARGE SCALE GENOMIC DNA]</scope>
    <source>
        <strain evidence="3 4">Dco</strain>
    </source>
</reference>
<feature type="transmembrane region" description="Helical" evidence="1">
    <location>
        <begin position="174"/>
        <end position="199"/>
    </location>
</feature>
<sequence length="258" mass="30275">MFIVKQFLIKSGNGGNGSISYEIKSGKFYADGGNGGDGGDVFFLVNNNFKLPNKKIFLSNNGKNGLNKKKTGKKGLDAIIKLPIGVCIEINKKKNYIVNNNFFIKLLNGGKGGKGNFLFRKYFNSKLANLGKKGKMIFVKINFFFFYKECFIFFNNDFFQINNFNYKNNFISKIYIFFINLIFFKIFFKIIKFFLYFLYIKNNKINNYWVVLDGIELLKYYEKINLIKLIITPFFLISKIYYVGIEKFFHYLKIWKNS</sequence>
<proteinExistence type="predicted"/>
<feature type="domain" description="Obg" evidence="2">
    <location>
        <begin position="1"/>
        <end position="146"/>
    </location>
</feature>
<dbReference type="RefSeq" id="WP_201329461.1">
    <property type="nucleotide sequence ID" value="NZ_AP023214.1"/>
</dbReference>
<accession>A0A7R7AAW9</accession>
<dbReference type="SUPFAM" id="SSF82051">
    <property type="entry name" value="Obg GTP-binding protein N-terminal domain"/>
    <property type="match status" value="1"/>
</dbReference>
<name>A0A7R7AAW9_CARRU</name>
<dbReference type="PANTHER" id="PTHR11702:SF44">
    <property type="entry name" value="GTP-BINDING PROTEIN OBGC, CHLOROPLASTIC"/>
    <property type="match status" value="1"/>
</dbReference>
<dbReference type="InterPro" id="IPR036726">
    <property type="entry name" value="GTP1_OBG_dom_sf"/>
</dbReference>
<keyword evidence="1" id="KW-0472">Membrane</keyword>
<dbReference type="GO" id="GO:0005525">
    <property type="term" value="F:GTP binding"/>
    <property type="evidence" value="ECO:0007669"/>
    <property type="project" value="InterPro"/>
</dbReference>
<dbReference type="InterPro" id="IPR045086">
    <property type="entry name" value="OBG_GTPase"/>
</dbReference>
<evidence type="ECO:0000256" key="1">
    <source>
        <dbReference type="SAM" id="Phobius"/>
    </source>
</evidence>